<accession>A0A0K0EED4</accession>
<dbReference type="Gene3D" id="3.40.50.10330">
    <property type="entry name" value="Probable inorganic polyphosphate/atp-NAD kinase, domain 1"/>
    <property type="match status" value="1"/>
</dbReference>
<keyword evidence="10" id="KW-0862">Zinc</keyword>
<dbReference type="GO" id="GO:0008270">
    <property type="term" value="F:zinc ion binding"/>
    <property type="evidence" value="ECO:0007669"/>
    <property type="project" value="UniProtKB-KW"/>
</dbReference>
<dbReference type="GO" id="GO:0016020">
    <property type="term" value="C:membrane"/>
    <property type="evidence" value="ECO:0007669"/>
    <property type="project" value="UniProtKB-SubCell"/>
</dbReference>
<dbReference type="SUPFAM" id="SSF57889">
    <property type="entry name" value="Cysteine-rich domain"/>
    <property type="match status" value="1"/>
</dbReference>
<dbReference type="InterPro" id="IPR017438">
    <property type="entry name" value="ATP-NAD_kinase_N"/>
</dbReference>
<comment type="catalytic activity">
    <reaction evidence="1 13">
        <text>a 1,2-diacyl-sn-glycerol + ATP = a 1,2-diacyl-sn-glycero-3-phosphate + ADP + H(+)</text>
        <dbReference type="Rhea" id="RHEA:10272"/>
        <dbReference type="ChEBI" id="CHEBI:15378"/>
        <dbReference type="ChEBI" id="CHEBI:17815"/>
        <dbReference type="ChEBI" id="CHEBI:30616"/>
        <dbReference type="ChEBI" id="CHEBI:58608"/>
        <dbReference type="ChEBI" id="CHEBI:456216"/>
        <dbReference type="EC" id="2.7.1.107"/>
    </reaction>
</comment>
<dbReference type="AlphaFoldDB" id="A0A0K0EED4"/>
<dbReference type="WBParaSite" id="TCONS_00009671.p1">
    <property type="protein sequence ID" value="TCONS_00009671.p1"/>
    <property type="gene ID" value="XLOC_007446"/>
</dbReference>
<feature type="domain" description="DAGKc" evidence="15">
    <location>
        <begin position="500"/>
        <end position="636"/>
    </location>
</feature>
<name>A0A0K0EED4_STRER</name>
<keyword evidence="11 13" id="KW-0067">ATP-binding</keyword>
<dbReference type="Pfam" id="PF00781">
    <property type="entry name" value="DAGK_cat"/>
    <property type="match status" value="1"/>
</dbReference>
<keyword evidence="12" id="KW-0472">Membrane</keyword>
<evidence type="ECO:0000256" key="1">
    <source>
        <dbReference type="ARBA" id="ARBA00001383"/>
    </source>
</evidence>
<dbReference type="WBParaSite" id="SSTP_0000784600.1">
    <property type="protein sequence ID" value="SSTP_0000784600.1"/>
    <property type="gene ID" value="SSTP_0000784600"/>
</dbReference>
<dbReference type="Gene3D" id="3.30.60.20">
    <property type="match status" value="1"/>
</dbReference>
<dbReference type="Pfam" id="PF00609">
    <property type="entry name" value="DAGK_acc"/>
    <property type="match status" value="1"/>
</dbReference>
<keyword evidence="7 13" id="KW-0547">Nucleotide-binding</keyword>
<dbReference type="SMART" id="SM00046">
    <property type="entry name" value="DAGKc"/>
    <property type="match status" value="1"/>
</dbReference>
<dbReference type="Gene3D" id="2.60.200.40">
    <property type="match status" value="1"/>
</dbReference>
<organism evidence="17">
    <name type="scientific">Strongyloides stercoralis</name>
    <name type="common">Threadworm</name>
    <dbReference type="NCBI Taxonomy" id="6248"/>
    <lineage>
        <taxon>Eukaryota</taxon>
        <taxon>Metazoa</taxon>
        <taxon>Ecdysozoa</taxon>
        <taxon>Nematoda</taxon>
        <taxon>Chromadorea</taxon>
        <taxon>Rhabditida</taxon>
        <taxon>Tylenchina</taxon>
        <taxon>Panagrolaimomorpha</taxon>
        <taxon>Strongyloidoidea</taxon>
        <taxon>Strongyloididae</taxon>
        <taxon>Strongyloides</taxon>
    </lineage>
</organism>
<comment type="similarity">
    <text evidence="3 13">Belongs to the eukaryotic diacylglycerol kinase family.</text>
</comment>
<dbReference type="STRING" id="6248.A0A0K0EED4"/>
<dbReference type="CDD" id="cd20805">
    <property type="entry name" value="C1_DGK_rpt2"/>
    <property type="match status" value="1"/>
</dbReference>
<dbReference type="InterPro" id="IPR016064">
    <property type="entry name" value="NAD/diacylglycerol_kinase_sf"/>
</dbReference>
<evidence type="ECO:0000256" key="2">
    <source>
        <dbReference type="ARBA" id="ARBA00004370"/>
    </source>
</evidence>
<dbReference type="InterPro" id="IPR018247">
    <property type="entry name" value="EF_Hand_1_Ca_BS"/>
</dbReference>
<dbReference type="InterPro" id="IPR046349">
    <property type="entry name" value="C1-like_sf"/>
</dbReference>
<dbReference type="SMART" id="SM00109">
    <property type="entry name" value="C1"/>
    <property type="match status" value="1"/>
</dbReference>
<evidence type="ECO:0000313" key="16">
    <source>
        <dbReference type="Proteomes" id="UP000035681"/>
    </source>
</evidence>
<evidence type="ECO:0000256" key="4">
    <source>
        <dbReference type="ARBA" id="ARBA00022679"/>
    </source>
</evidence>
<sequence length="851" mass="98270">MTNKVINTTELKYIGNNDSDILIKFNGRPLKIKFIDKRDRKTIIEVSDYIEDYVDEIGDQALKINSNFEENNSDVIMEGEKNTGNIISNNASINEDDTGFYTFSELITLPNDSLTKGYIVNDGQNKEIDTTIVKLNKNVNESSSNDKRKKSEISEIVLSNNHLTNTKENISLVKYSYNDPTTSSSQISPSKGIDKKINSIRSIENSNHNMNVDIMKGITTKYVKYTSDDSEYKIDKNNNNNILRMKKIINENLKTCNISKNNIYPILQNVDLISKFSYEEKLSLILSYFDCDNDGIISKVDINLFINQLIAYIEGENKLNDSIQNILLTLNKEMVYDNNENIIIQDAINIIKNNDVIKTLLEPDVQSINDTNHQWTFIGTSSKLYCGVCRNRTSVLSKKKSFECKFCSFFCHQSCLNEAPNNCITDYVTIKEDITTHHWLEISQKKRCKRCRWCHETFHQKCIKNAKKCTYGCYNNFILPRDWCEKNINTGKVDIITKDVNRKPVLVLINPKSGGNEGNKIFKQFLQLLHPRQVYSLDEITPQQAIDNFKEIKNFRILVGGGDGTITWVQETLDKYNFENDKRPPIMVLPIGTGNDLSRSLKWGGGVIKIKPLKYLRKMEKSKIVYLDRWKLDIYDVIKVNDSESETKLPAVTFSNYFSIGIDAQICHRFHSRRQTNPELFRNRTRNKLHYIEFGAIEVFSNSWNEFSHEIEIICDDNFLNLQDIELEGICILNTPFIHGGTNMSHNKKKSICVRVENFLKKRFHGIKNDQNFTPKCIDDGLIEIIGFKNMFHLISLRSGIKEPLSLAQVRKIHIKTKKPFPMQIDGEPWLQDPCDIIISHHNKVPMFMKK</sequence>
<keyword evidence="9 13" id="KW-0418">Kinase</keyword>
<protein>
    <recommendedName>
        <fullName evidence="13">Diacylglycerol kinase</fullName>
        <shortName evidence="13">DAG kinase</shortName>
        <ecNumber evidence="13">2.7.1.107</ecNumber>
    </recommendedName>
</protein>
<dbReference type="InterPro" id="IPR000756">
    <property type="entry name" value="Diacylglycerol_kin_accessory"/>
</dbReference>
<evidence type="ECO:0000256" key="12">
    <source>
        <dbReference type="ARBA" id="ARBA00023136"/>
    </source>
</evidence>
<evidence type="ECO:0000256" key="9">
    <source>
        <dbReference type="ARBA" id="ARBA00022777"/>
    </source>
</evidence>
<dbReference type="PROSITE" id="PS00018">
    <property type="entry name" value="EF_HAND_1"/>
    <property type="match status" value="1"/>
</dbReference>
<dbReference type="SUPFAM" id="SSF111331">
    <property type="entry name" value="NAD kinase/diacylglycerol kinase-like"/>
    <property type="match status" value="1"/>
</dbReference>
<dbReference type="InterPro" id="IPR002219">
    <property type="entry name" value="PKC_DAG/PE"/>
</dbReference>
<dbReference type="EC" id="2.7.1.107" evidence="13"/>
<comment type="subcellular location">
    <subcellularLocation>
        <location evidence="2">Membrane</location>
    </subcellularLocation>
</comment>
<evidence type="ECO:0000313" key="17">
    <source>
        <dbReference type="WBParaSite" id="SSTP_0000784600.1"/>
    </source>
</evidence>
<keyword evidence="4 13" id="KW-0808">Transferase</keyword>
<evidence type="ECO:0000256" key="8">
    <source>
        <dbReference type="ARBA" id="ARBA00022771"/>
    </source>
</evidence>
<keyword evidence="6" id="KW-0677">Repeat</keyword>
<keyword evidence="8" id="KW-0863">Zinc-finger</keyword>
<dbReference type="GO" id="GO:0007200">
    <property type="term" value="P:phospholipase C-activating G protein-coupled receptor signaling pathway"/>
    <property type="evidence" value="ECO:0007669"/>
    <property type="project" value="InterPro"/>
</dbReference>
<evidence type="ECO:0000256" key="3">
    <source>
        <dbReference type="ARBA" id="ARBA00009280"/>
    </source>
</evidence>
<dbReference type="PROSITE" id="PS50146">
    <property type="entry name" value="DAGK"/>
    <property type="match status" value="1"/>
</dbReference>
<keyword evidence="5" id="KW-0479">Metal-binding</keyword>
<keyword evidence="16" id="KW-1185">Reference proteome</keyword>
<reference evidence="17" key="1">
    <citation type="submission" date="2015-08" db="UniProtKB">
        <authorList>
            <consortium name="WormBaseParasite"/>
        </authorList>
    </citation>
    <scope>IDENTIFICATION</scope>
</reference>
<dbReference type="PROSITE" id="PS50081">
    <property type="entry name" value="ZF_DAG_PE_2"/>
    <property type="match status" value="1"/>
</dbReference>
<dbReference type="GO" id="GO:0005524">
    <property type="term" value="F:ATP binding"/>
    <property type="evidence" value="ECO:0007669"/>
    <property type="project" value="UniProtKB-KW"/>
</dbReference>
<dbReference type="GO" id="GO:0004143">
    <property type="term" value="F:ATP-dependent diacylglycerol kinase activity"/>
    <property type="evidence" value="ECO:0007669"/>
    <property type="project" value="UniProtKB-EC"/>
</dbReference>
<proteinExistence type="inferred from homology"/>
<dbReference type="PANTHER" id="PTHR11255">
    <property type="entry name" value="DIACYLGLYCEROL KINASE"/>
    <property type="match status" value="1"/>
</dbReference>
<dbReference type="Proteomes" id="UP000035681">
    <property type="component" value="Unplaced"/>
</dbReference>
<evidence type="ECO:0000259" key="14">
    <source>
        <dbReference type="PROSITE" id="PS50081"/>
    </source>
</evidence>
<feature type="domain" description="Phorbol-ester/DAG-type" evidence="14">
    <location>
        <begin position="372"/>
        <end position="423"/>
    </location>
</feature>
<dbReference type="InterPro" id="IPR037607">
    <property type="entry name" value="DGK"/>
</dbReference>
<evidence type="ECO:0000256" key="7">
    <source>
        <dbReference type="ARBA" id="ARBA00022741"/>
    </source>
</evidence>
<evidence type="ECO:0000256" key="13">
    <source>
        <dbReference type="RuleBase" id="RU361128"/>
    </source>
</evidence>
<dbReference type="InterPro" id="IPR001206">
    <property type="entry name" value="Diacylglycerol_kinase_cat_dom"/>
</dbReference>
<evidence type="ECO:0000256" key="11">
    <source>
        <dbReference type="ARBA" id="ARBA00022840"/>
    </source>
</evidence>
<evidence type="ECO:0000256" key="5">
    <source>
        <dbReference type="ARBA" id="ARBA00022723"/>
    </source>
</evidence>
<evidence type="ECO:0000259" key="15">
    <source>
        <dbReference type="PROSITE" id="PS50146"/>
    </source>
</evidence>
<evidence type="ECO:0000256" key="10">
    <source>
        <dbReference type="ARBA" id="ARBA00022833"/>
    </source>
</evidence>
<dbReference type="PANTHER" id="PTHR11255:SF54">
    <property type="entry name" value="DIACYLGLYCEROL KINASE THETA"/>
    <property type="match status" value="1"/>
</dbReference>
<dbReference type="SMART" id="SM00045">
    <property type="entry name" value="DAGKa"/>
    <property type="match status" value="1"/>
</dbReference>
<evidence type="ECO:0000256" key="6">
    <source>
        <dbReference type="ARBA" id="ARBA00022737"/>
    </source>
</evidence>